<evidence type="ECO:0000313" key="2">
    <source>
        <dbReference type="Proteomes" id="UP001279734"/>
    </source>
</evidence>
<gene>
    <name evidence="1" type="ORF">Nepgr_029228</name>
</gene>
<keyword evidence="2" id="KW-1185">Reference proteome</keyword>
<sequence>MQASIVPFVENVFHHGISSSVPSSLSSPLRDEVDGNQPVLSECHNSLGQIKYNFRGIPKFRDCFVAYPCLLKWSCPPQDHYMWSNSNPGQPPSFIRPNSPSFSNGVCTAYPPSQLHGLPRIQSNMWNSVVSLGNHHVGSALAVNPSIWDQRNAYRGESPDASGFHQGSCSPMNYMEFVSHNVFPHINGNCVGLPIPSRNVGVHTDHQRHMLYCNGAQMNCLTSSFEPPNECLRSR</sequence>
<comment type="caution">
    <text evidence="1">The sequence shown here is derived from an EMBL/GenBank/DDBJ whole genome shotgun (WGS) entry which is preliminary data.</text>
</comment>
<organism evidence="1 2">
    <name type="scientific">Nepenthes gracilis</name>
    <name type="common">Slender pitcher plant</name>
    <dbReference type="NCBI Taxonomy" id="150966"/>
    <lineage>
        <taxon>Eukaryota</taxon>
        <taxon>Viridiplantae</taxon>
        <taxon>Streptophyta</taxon>
        <taxon>Embryophyta</taxon>
        <taxon>Tracheophyta</taxon>
        <taxon>Spermatophyta</taxon>
        <taxon>Magnoliopsida</taxon>
        <taxon>eudicotyledons</taxon>
        <taxon>Gunneridae</taxon>
        <taxon>Pentapetalae</taxon>
        <taxon>Caryophyllales</taxon>
        <taxon>Nepenthaceae</taxon>
        <taxon>Nepenthes</taxon>
    </lineage>
</organism>
<dbReference type="Proteomes" id="UP001279734">
    <property type="component" value="Unassembled WGS sequence"/>
</dbReference>
<name>A0AAD3TD78_NEPGR</name>
<accession>A0AAD3TD78</accession>
<dbReference type="AlphaFoldDB" id="A0AAD3TD78"/>
<protein>
    <submittedName>
        <fullName evidence="1">Uncharacterized protein</fullName>
    </submittedName>
</protein>
<dbReference type="EMBL" id="BSYO01000033">
    <property type="protein sequence ID" value="GMH27385.1"/>
    <property type="molecule type" value="Genomic_DNA"/>
</dbReference>
<reference evidence="1" key="1">
    <citation type="submission" date="2023-05" db="EMBL/GenBank/DDBJ databases">
        <title>Nepenthes gracilis genome sequencing.</title>
        <authorList>
            <person name="Fukushima K."/>
        </authorList>
    </citation>
    <scope>NUCLEOTIDE SEQUENCE</scope>
    <source>
        <strain evidence="1">SING2019-196</strain>
    </source>
</reference>
<evidence type="ECO:0000313" key="1">
    <source>
        <dbReference type="EMBL" id="GMH27385.1"/>
    </source>
</evidence>
<proteinExistence type="predicted"/>